<protein>
    <recommendedName>
        <fullName evidence="4">Scramblase</fullName>
    </recommendedName>
</protein>
<feature type="region of interest" description="Disordered" evidence="1">
    <location>
        <begin position="1"/>
        <end position="22"/>
    </location>
</feature>
<comment type="caution">
    <text evidence="2">The sequence shown here is derived from an EMBL/GenBank/DDBJ whole genome shotgun (WGS) entry which is preliminary data.</text>
</comment>
<keyword evidence="3" id="KW-1185">Reference proteome</keyword>
<gene>
    <name evidence="2" type="ORF">ACFPBZ_14990</name>
</gene>
<dbReference type="RefSeq" id="WP_378036871.1">
    <property type="nucleotide sequence ID" value="NZ_JBHSIV010000014.1"/>
</dbReference>
<evidence type="ECO:0000313" key="2">
    <source>
        <dbReference type="EMBL" id="MFC5063525.1"/>
    </source>
</evidence>
<name>A0ABV9YKY3_9PSEU</name>
<sequence>MARADARRWWSRSRPAEPRATGPWWVERGERWALRPGSPDDPRPAVAECDAAGSLTVRTADGRLRARVVGDPSRAVGDTERRWREALGARVDDSLRVVDPRGSVIASLRPLPAGGDGRAVVDPFPRTAQGRRASAEIDDAEIARMRASGPWLVRSGMKEASSNARVGELVDHESRTLMRESFSPPDDRTSANGRPTTWAIHLECASLPVSWAFAVLVAAEILRSRAIGTDSPVC</sequence>
<dbReference type="EMBL" id="JBHSIV010000014">
    <property type="protein sequence ID" value="MFC5063525.1"/>
    <property type="molecule type" value="Genomic_DNA"/>
</dbReference>
<proteinExistence type="predicted"/>
<evidence type="ECO:0000256" key="1">
    <source>
        <dbReference type="SAM" id="MobiDB-lite"/>
    </source>
</evidence>
<dbReference type="Proteomes" id="UP001595947">
    <property type="component" value="Unassembled WGS sequence"/>
</dbReference>
<organism evidence="2 3">
    <name type="scientific">Actinomycetospora atypica</name>
    <dbReference type="NCBI Taxonomy" id="1290095"/>
    <lineage>
        <taxon>Bacteria</taxon>
        <taxon>Bacillati</taxon>
        <taxon>Actinomycetota</taxon>
        <taxon>Actinomycetes</taxon>
        <taxon>Pseudonocardiales</taxon>
        <taxon>Pseudonocardiaceae</taxon>
        <taxon>Actinomycetospora</taxon>
    </lineage>
</organism>
<reference evidence="3" key="1">
    <citation type="journal article" date="2019" name="Int. J. Syst. Evol. Microbiol.">
        <title>The Global Catalogue of Microorganisms (GCM) 10K type strain sequencing project: providing services to taxonomists for standard genome sequencing and annotation.</title>
        <authorList>
            <consortium name="The Broad Institute Genomics Platform"/>
            <consortium name="The Broad Institute Genome Sequencing Center for Infectious Disease"/>
            <person name="Wu L."/>
            <person name="Ma J."/>
        </authorList>
    </citation>
    <scope>NUCLEOTIDE SEQUENCE [LARGE SCALE GENOMIC DNA]</scope>
    <source>
        <strain evidence="3">CGMCC 4.7093</strain>
    </source>
</reference>
<evidence type="ECO:0008006" key="4">
    <source>
        <dbReference type="Google" id="ProtNLM"/>
    </source>
</evidence>
<evidence type="ECO:0000313" key="3">
    <source>
        <dbReference type="Proteomes" id="UP001595947"/>
    </source>
</evidence>
<accession>A0ABV9YKY3</accession>